<feature type="region of interest" description="Disordered" evidence="6">
    <location>
        <begin position="716"/>
        <end position="803"/>
    </location>
</feature>
<proteinExistence type="predicted"/>
<feature type="region of interest" description="Disordered" evidence="6">
    <location>
        <begin position="317"/>
        <end position="358"/>
    </location>
</feature>
<feature type="compositionally biased region" description="Basic residues" evidence="6">
    <location>
        <begin position="721"/>
        <end position="730"/>
    </location>
</feature>
<evidence type="ECO:0000256" key="2">
    <source>
        <dbReference type="ARBA" id="ARBA00022737"/>
    </source>
</evidence>
<feature type="domain" description="C2H2-type" evidence="7">
    <location>
        <begin position="995"/>
        <end position="1023"/>
    </location>
</feature>
<dbReference type="SUPFAM" id="SSF57667">
    <property type="entry name" value="beta-beta-alpha zinc fingers"/>
    <property type="match status" value="1"/>
</dbReference>
<dbReference type="GO" id="GO:0008270">
    <property type="term" value="F:zinc ion binding"/>
    <property type="evidence" value="ECO:0007669"/>
    <property type="project" value="UniProtKB-KW"/>
</dbReference>
<feature type="domain" description="C2H2-type" evidence="7">
    <location>
        <begin position="1292"/>
        <end position="1320"/>
    </location>
</feature>
<feature type="compositionally biased region" description="Basic residues" evidence="6">
    <location>
        <begin position="106"/>
        <end position="116"/>
    </location>
</feature>
<feature type="compositionally biased region" description="Basic residues" evidence="6">
    <location>
        <begin position="1789"/>
        <end position="1806"/>
    </location>
</feature>
<feature type="compositionally biased region" description="Acidic residues" evidence="6">
    <location>
        <begin position="50"/>
        <end position="61"/>
    </location>
</feature>
<feature type="compositionally biased region" description="Acidic residues" evidence="6">
    <location>
        <begin position="1736"/>
        <end position="1752"/>
    </location>
</feature>
<evidence type="ECO:0000313" key="8">
    <source>
        <dbReference type="EMBL" id="OXA61686.1"/>
    </source>
</evidence>
<keyword evidence="1" id="KW-0479">Metal-binding</keyword>
<evidence type="ECO:0000256" key="1">
    <source>
        <dbReference type="ARBA" id="ARBA00022723"/>
    </source>
</evidence>
<name>A0A226EYI2_FOLCA</name>
<dbReference type="EMBL" id="LNIX01000001">
    <property type="protein sequence ID" value="OXA61686.1"/>
    <property type="molecule type" value="Genomic_DNA"/>
</dbReference>
<evidence type="ECO:0000256" key="6">
    <source>
        <dbReference type="SAM" id="MobiDB-lite"/>
    </source>
</evidence>
<feature type="domain" description="C2H2-type" evidence="7">
    <location>
        <begin position="1580"/>
        <end position="1604"/>
    </location>
</feature>
<feature type="region of interest" description="Disordered" evidence="6">
    <location>
        <begin position="1789"/>
        <end position="1822"/>
    </location>
</feature>
<feature type="region of interest" description="Disordered" evidence="6">
    <location>
        <begin position="250"/>
        <end position="271"/>
    </location>
</feature>
<evidence type="ECO:0000256" key="3">
    <source>
        <dbReference type="ARBA" id="ARBA00022771"/>
    </source>
</evidence>
<feature type="region of interest" description="Disordered" evidence="6">
    <location>
        <begin position="1719"/>
        <end position="1774"/>
    </location>
</feature>
<evidence type="ECO:0000256" key="4">
    <source>
        <dbReference type="ARBA" id="ARBA00022833"/>
    </source>
</evidence>
<dbReference type="Proteomes" id="UP000198287">
    <property type="component" value="Unassembled WGS sequence"/>
</dbReference>
<feature type="compositionally biased region" description="Basic and acidic residues" evidence="6">
    <location>
        <begin position="337"/>
        <end position="355"/>
    </location>
</feature>
<comment type="caution">
    <text evidence="8">The sequence shown here is derived from an EMBL/GenBank/DDBJ whole genome shotgun (WGS) entry which is preliminary data.</text>
</comment>
<keyword evidence="3 5" id="KW-0863">Zinc-finger</keyword>
<keyword evidence="2" id="KW-0677">Repeat</keyword>
<feature type="region of interest" description="Disordered" evidence="6">
    <location>
        <begin position="1015"/>
        <end position="1036"/>
    </location>
</feature>
<feature type="compositionally biased region" description="Low complexity" evidence="6">
    <location>
        <begin position="26"/>
        <end position="39"/>
    </location>
</feature>
<dbReference type="PANTHER" id="PTHR24379">
    <property type="entry name" value="KRAB AND ZINC FINGER DOMAIN-CONTAINING"/>
    <property type="match status" value="1"/>
</dbReference>
<reference evidence="8 9" key="1">
    <citation type="submission" date="2015-12" db="EMBL/GenBank/DDBJ databases">
        <title>The genome of Folsomia candida.</title>
        <authorList>
            <person name="Faddeeva A."/>
            <person name="Derks M.F."/>
            <person name="Anvar Y."/>
            <person name="Smit S."/>
            <person name="Van Straalen N."/>
            <person name="Roelofs D."/>
        </authorList>
    </citation>
    <scope>NUCLEOTIDE SEQUENCE [LARGE SCALE GENOMIC DNA]</scope>
    <source>
        <strain evidence="8 9">VU population</strain>
        <tissue evidence="8">Whole body</tissue>
    </source>
</reference>
<dbReference type="Pfam" id="PF00096">
    <property type="entry name" value="zf-C2H2"/>
    <property type="match status" value="1"/>
</dbReference>
<dbReference type="PROSITE" id="PS00028">
    <property type="entry name" value="ZINC_FINGER_C2H2_1"/>
    <property type="match status" value="13"/>
</dbReference>
<feature type="region of interest" description="Disordered" evidence="6">
    <location>
        <begin position="496"/>
        <end position="517"/>
    </location>
</feature>
<evidence type="ECO:0000256" key="5">
    <source>
        <dbReference type="PROSITE-ProRule" id="PRU00042"/>
    </source>
</evidence>
<dbReference type="SMART" id="SM00355">
    <property type="entry name" value="ZnF_C2H2"/>
    <property type="match status" value="15"/>
</dbReference>
<gene>
    <name evidence="8" type="ORF">Fcan01_00607</name>
</gene>
<evidence type="ECO:0000259" key="7">
    <source>
        <dbReference type="PROSITE" id="PS50157"/>
    </source>
</evidence>
<feature type="region of interest" description="Disordered" evidence="6">
    <location>
        <begin position="879"/>
        <end position="962"/>
    </location>
</feature>
<feature type="domain" description="C2H2-type" evidence="7">
    <location>
        <begin position="1386"/>
        <end position="1410"/>
    </location>
</feature>
<feature type="domain" description="C2H2-type" evidence="7">
    <location>
        <begin position="1629"/>
        <end position="1652"/>
    </location>
</feature>
<protein>
    <submittedName>
        <fullName evidence="8">PR domain zinc finger protein 15</fullName>
    </submittedName>
</protein>
<dbReference type="OrthoDB" id="3069995at2759"/>
<accession>A0A226EYI2</accession>
<feature type="domain" description="C2H2-type" evidence="7">
    <location>
        <begin position="1248"/>
        <end position="1276"/>
    </location>
</feature>
<feature type="region of interest" description="Disordered" evidence="6">
    <location>
        <begin position="179"/>
        <end position="224"/>
    </location>
</feature>
<dbReference type="Gene3D" id="3.30.160.60">
    <property type="entry name" value="Classic Zinc Finger"/>
    <property type="match status" value="5"/>
</dbReference>
<feature type="compositionally biased region" description="Polar residues" evidence="6">
    <location>
        <begin position="731"/>
        <end position="740"/>
    </location>
</feature>
<feature type="compositionally biased region" description="Basic residues" evidence="6">
    <location>
        <begin position="742"/>
        <end position="753"/>
    </location>
</feature>
<dbReference type="InterPro" id="IPR036236">
    <property type="entry name" value="Znf_C2H2_sf"/>
</dbReference>
<feature type="region of interest" description="Disordered" evidence="6">
    <location>
        <begin position="1"/>
        <end position="140"/>
    </location>
</feature>
<keyword evidence="9" id="KW-1185">Reference proteome</keyword>
<dbReference type="PANTHER" id="PTHR24379:SF121">
    <property type="entry name" value="C2H2-TYPE DOMAIN-CONTAINING PROTEIN"/>
    <property type="match status" value="1"/>
</dbReference>
<dbReference type="PROSITE" id="PS50157">
    <property type="entry name" value="ZINC_FINGER_C2H2_2"/>
    <property type="match status" value="7"/>
</dbReference>
<sequence length="1899" mass="218379">MTPCLTKPRRTIAEDWNENEKDRVAATTTPSSRLRPSSARVKHIKIERDEVTDDDAEEGSGDDDKALLRNPIVKLQESECEDNNDAEYTPDDDRSQSDELIQVPKRTQRKRRRTSTKSRSASSIDNRTNPRRKRSVSAKNLKLEAIRKRIKRKEEETLAYDGPDLDSIPGETWADYRRRKDRERVRKKRAMQKSMHNLDKGNNDSSQAHPPTGAVDPSTSRPPVPVYYTPREKVVRSIRHEVDRLISTETEKKWDPSSKKWKKNRPQNLDDVAPEAGEDLLFKEMLILKLQLEFENVRSVLIAEAVELELGNCVPSLERPAPIDQSQSSNDPAQDDGSDHDHNEDDCNSSSDHDGSACSSLEVVMVKPEPSDIQDKNEMQDWIANTVSAADDDFTNSHNSSGFQPKNRIHNIRKQERASQLELQLELCRARWMEEKPDDSQSRDLIDIERQSLIDQVILEKKELIKHAEVWLSQKRELYSKESLTERSARIAARLKDNEPQHSTPKATGIPLTPEEKKSRHAQFSRIRCRMEKKEYEIHLKLVATLNPAEFANTLTHPDHQPVIQYWTLAAGSNKVKVREELIKYRKMLGKFLTLTKTSKISYNKSSLAVQVVESSVTTNFKEFHTFLEKFGSVVLKYLEHRRFYVVRRIKKYNELSLEEKFKDNLYRKEWKAKKRGGGVISEEARAKFDAEREAGVAGWEARKREKAMKKQLQQVMKCVKGSKRQRSKKTPSASMSTTAPPRKKMTPNKKKTANLLHTLTTMPTYLPPQRQNRYHVDDDHDDWTPNNAADSYSPPPQDDDHYVKEAEFPHQQQHHTHQHFMAVETPVGYELGQVQLDGWVALSTPQQHDAYHHEQINSSYQSTLTGYQQHLSTINTNDWSSNAAHRNSTDDYTHHGSSQPKNIKRKPGRPRGSSYKSHSTKLVKDSLKRCRRTHPPNTDFWGNRARKESKARRATLGPAPPVEPLLPETICPLERSVQKMLETKLPENVANLCPKCPHCDKVFNEESAFKAHLKKRHSEQEVDKKKSKKMKPSNQSKEKFTCPICDFVYTDRSRLYEHLYAYHWVKNEIKWMCPFSARVGKQVDLKCNNLLFGKIGLLNHFKRKHPESTKHWYLPFDSRSTTSRSSLFVCLECDHDCKSFSTLIDHYVSTHDHLRWGCEHCGVLLRRREQLDDHVALFHPHDHRGIENSKCDAPLNISSVNVHKCATCLSEFSSVEWLQSHVNKGHRFVAEGEGTENSQPEECDTNLTCFWCRKVFKTNSELMDHIDKCHPNEPPVSKAMEPEMYHCAEPYKCELCAKSFLTLARLRKHCFEDHDLAKYVELIKEKVSIPKSTSNHTHQDEQHAATKYPTPTIPPYSASLCQLCHFTTSHSFHQVHLVYDQVMKRYCQICQKLFGRKHMLILHMNAVHSIPLDALVIPSATGIVDDTTLHDPNDPPISCPECPKVFTASQFHHYHSFHAQGIWSCPHCPSIFITREMRLKHVKDEHNPGKKVITPEILESLIHATEVEHSGKSVTIYTCKVCMKNYKNKEFVITHILEAHKNNAFTRVMCPQCNATFQYAHSLRGHMITAHSEERMKRFKCPACPKTITNMPQMKRHVQKFHAEVNFDPAKIETVNIVEEGARNGKRFLCNICTQDFSTEDGLKSHITGKHFPIHFTSFCDHCGLQISEKSKKWHMRKHHSVLTTTSVETAKTNKVKSQVSSVFELLEILQKILVKTSPTPRNQKRSNAGRKEPEESDDEGQESEDEDDNEQSFSGTSGDEDNNRKSRRRSAHSFINLKSYRLVKQKTFKAKRSLPKPPQKRSSRPRSATKSSVYYIDDSTSFDDDGNDASEFSYADESSDDKRMSLKKLFINPSKSLRRGVIKSSSNLAGGSSLTRSLDLLGGRFIRIMLERCDIAN</sequence>
<evidence type="ECO:0000313" key="9">
    <source>
        <dbReference type="Proteomes" id="UP000198287"/>
    </source>
</evidence>
<keyword evidence="4" id="KW-0862">Zinc</keyword>
<feature type="domain" description="C2H2-type" evidence="7">
    <location>
        <begin position="1549"/>
        <end position="1577"/>
    </location>
</feature>
<organism evidence="8 9">
    <name type="scientific">Folsomia candida</name>
    <name type="common">Springtail</name>
    <dbReference type="NCBI Taxonomy" id="158441"/>
    <lineage>
        <taxon>Eukaryota</taxon>
        <taxon>Metazoa</taxon>
        <taxon>Ecdysozoa</taxon>
        <taxon>Arthropoda</taxon>
        <taxon>Hexapoda</taxon>
        <taxon>Collembola</taxon>
        <taxon>Entomobryomorpha</taxon>
        <taxon>Isotomoidea</taxon>
        <taxon>Isotomidae</taxon>
        <taxon>Proisotominae</taxon>
        <taxon>Folsomia</taxon>
    </lineage>
</organism>
<feature type="compositionally biased region" description="Acidic residues" evidence="6">
    <location>
        <begin position="78"/>
        <end position="90"/>
    </location>
</feature>
<dbReference type="OMA" id="FITREMR"/>
<dbReference type="InterPro" id="IPR013087">
    <property type="entry name" value="Znf_C2H2_type"/>
</dbReference>